<accession>A0A944QRP6</accession>
<protein>
    <submittedName>
        <fullName evidence="1">Uncharacterized protein</fullName>
    </submittedName>
</protein>
<name>A0A944QRP6_9GAMM</name>
<dbReference type="Proteomes" id="UP000770889">
    <property type="component" value="Unassembled WGS sequence"/>
</dbReference>
<evidence type="ECO:0000313" key="1">
    <source>
        <dbReference type="EMBL" id="MBT2988008.1"/>
    </source>
</evidence>
<comment type="caution">
    <text evidence="1">The sequence shown here is derived from an EMBL/GenBank/DDBJ whole genome shotgun (WGS) entry which is preliminary data.</text>
</comment>
<gene>
    <name evidence="1" type="ORF">KME65_03500</name>
</gene>
<sequence>MSLPALQIRRMHNRYRVGGGDNADGLQQQLDRMVSDRLPAVLDRNIGGLYQRLGLSADTLVAVRRLNIRIELAGFSAPAEPGLIDHIGESWGRALLQGLERVLSTSGITPGQAVVTDTFAIFPDLMSARRRQILQLARSPAPPWWSAALLGADADAEALPRLLVALATTDPESAARCIVELADDPGPAWLTAMAAPRIAAVARALIAAAGSVGEAVEESGDRQGGSALLDSLSTPQRAQLSRCEDGDSATLLFAAFQHLEGRPVLADYALLKARLEPVWAQSQRHSAKRASEGSDQPATPARVVAKDAGAATPELLEHPLDSEPLVVDIEAVRVPDSLSSDADEEDPMVTGPTWVPVGCGGLLFLIRFALRAWEQGGDLNQGMLALGTLALNSVFDRLSPSARRAAWRRDAPLLQVFAGLHEPLELDGPCRHPSNALSWASGVIEAIAMSLDDDLTAAPRGSEYVFGHADESLSALDRLLLRPGRLRVTESEARLILPADGVDMGLRRGGWDIDPGWVPPLGRVIRFEYREQ</sequence>
<dbReference type="AlphaFoldDB" id="A0A944QRP6"/>
<organism evidence="1 2">
    <name type="scientific">Candidatus Thiodiazotropha taylori</name>
    <dbReference type="NCBI Taxonomy" id="2792791"/>
    <lineage>
        <taxon>Bacteria</taxon>
        <taxon>Pseudomonadati</taxon>
        <taxon>Pseudomonadota</taxon>
        <taxon>Gammaproteobacteria</taxon>
        <taxon>Chromatiales</taxon>
        <taxon>Sedimenticolaceae</taxon>
        <taxon>Candidatus Thiodiazotropha</taxon>
    </lineage>
</organism>
<proteinExistence type="predicted"/>
<reference evidence="1 2" key="1">
    <citation type="submission" date="2021-05" db="EMBL/GenBank/DDBJ databases">
        <title>Genetic and Functional Diversity in Clade A Lucinid endosymbionts from the Bahamas.</title>
        <authorList>
            <person name="Giani N.M."/>
            <person name="Engel A.S."/>
            <person name="Campbell B.J."/>
        </authorList>
    </citation>
    <scope>NUCLEOTIDE SEQUENCE [LARGE SCALE GENOMIC DNA]</scope>
    <source>
        <strain evidence="1">LUC16012Gg_MoonRockCtena</strain>
    </source>
</reference>
<dbReference type="EMBL" id="JAHHGM010000002">
    <property type="protein sequence ID" value="MBT2988008.1"/>
    <property type="molecule type" value="Genomic_DNA"/>
</dbReference>
<evidence type="ECO:0000313" key="2">
    <source>
        <dbReference type="Proteomes" id="UP000770889"/>
    </source>
</evidence>